<evidence type="ECO:0000256" key="12">
    <source>
        <dbReference type="SAM" id="Phobius"/>
    </source>
</evidence>
<dbReference type="GO" id="GO:0008270">
    <property type="term" value="F:zinc ion binding"/>
    <property type="evidence" value="ECO:0007669"/>
    <property type="project" value="UniProtKB-KW"/>
</dbReference>
<feature type="non-terminal residue" evidence="14">
    <location>
        <position position="190"/>
    </location>
</feature>
<dbReference type="GO" id="GO:0061630">
    <property type="term" value="F:ubiquitin protein ligase activity"/>
    <property type="evidence" value="ECO:0007669"/>
    <property type="project" value="UniProtKB-EC"/>
</dbReference>
<reference evidence="14" key="1">
    <citation type="journal article" date="2022" name="IScience">
        <title>Evolution of zygomycete secretomes and the origins of terrestrial fungal ecologies.</title>
        <authorList>
            <person name="Chang Y."/>
            <person name="Wang Y."/>
            <person name="Mondo S."/>
            <person name="Ahrendt S."/>
            <person name="Andreopoulos W."/>
            <person name="Barry K."/>
            <person name="Beard J."/>
            <person name="Benny G.L."/>
            <person name="Blankenship S."/>
            <person name="Bonito G."/>
            <person name="Cuomo C."/>
            <person name="Desiro A."/>
            <person name="Gervers K.A."/>
            <person name="Hundley H."/>
            <person name="Kuo A."/>
            <person name="LaButti K."/>
            <person name="Lang B.F."/>
            <person name="Lipzen A."/>
            <person name="O'Donnell K."/>
            <person name="Pangilinan J."/>
            <person name="Reynolds N."/>
            <person name="Sandor L."/>
            <person name="Smith M.E."/>
            <person name="Tsang A."/>
            <person name="Grigoriev I.V."/>
            <person name="Stajich J.E."/>
            <person name="Spatafora J.W."/>
        </authorList>
    </citation>
    <scope>NUCLEOTIDE SEQUENCE</scope>
    <source>
        <strain evidence="14">RSA 2281</strain>
    </source>
</reference>
<feature type="domain" description="RING-type" evidence="13">
    <location>
        <begin position="139"/>
        <end position="166"/>
    </location>
</feature>
<evidence type="ECO:0000256" key="3">
    <source>
        <dbReference type="ARBA" id="ARBA00012483"/>
    </source>
</evidence>
<reference evidence="14" key="2">
    <citation type="submission" date="2023-02" db="EMBL/GenBank/DDBJ databases">
        <authorList>
            <consortium name="DOE Joint Genome Institute"/>
            <person name="Mondo S.J."/>
            <person name="Chang Y."/>
            <person name="Wang Y."/>
            <person name="Ahrendt S."/>
            <person name="Andreopoulos W."/>
            <person name="Barry K."/>
            <person name="Beard J."/>
            <person name="Benny G.L."/>
            <person name="Blankenship S."/>
            <person name="Bonito G."/>
            <person name="Cuomo C."/>
            <person name="Desiro A."/>
            <person name="Gervers K.A."/>
            <person name="Hundley H."/>
            <person name="Kuo A."/>
            <person name="LaButti K."/>
            <person name="Lang B.F."/>
            <person name="Lipzen A."/>
            <person name="O'Donnell K."/>
            <person name="Pangilinan J."/>
            <person name="Reynolds N."/>
            <person name="Sandor L."/>
            <person name="Smith M.W."/>
            <person name="Tsang A."/>
            <person name="Grigoriev I.V."/>
            <person name="Stajich J.E."/>
            <person name="Spatafora J.W."/>
        </authorList>
    </citation>
    <scope>NUCLEOTIDE SEQUENCE</scope>
    <source>
        <strain evidence="14">RSA 2281</strain>
    </source>
</reference>
<comment type="catalytic activity">
    <reaction evidence="1">
        <text>S-ubiquitinyl-[E2 ubiquitin-conjugating enzyme]-L-cysteine + [acceptor protein]-L-lysine = [E2 ubiquitin-conjugating enzyme]-L-cysteine + N(6)-ubiquitinyl-[acceptor protein]-L-lysine.</text>
        <dbReference type="EC" id="2.3.2.27"/>
    </reaction>
</comment>
<evidence type="ECO:0000256" key="6">
    <source>
        <dbReference type="ARBA" id="ARBA00022723"/>
    </source>
</evidence>
<dbReference type="Proteomes" id="UP001209540">
    <property type="component" value="Unassembled WGS sequence"/>
</dbReference>
<dbReference type="Pfam" id="PF17123">
    <property type="entry name" value="zf-RING_11"/>
    <property type="match status" value="1"/>
</dbReference>
<accession>A0AAD5JWC3</accession>
<comment type="subcellular location">
    <subcellularLocation>
        <location evidence="2">Membrane</location>
        <topology evidence="2">Multi-pass membrane protein</topology>
    </subcellularLocation>
</comment>
<proteinExistence type="predicted"/>
<dbReference type="EC" id="2.3.2.27" evidence="3"/>
<keyword evidence="15" id="KW-1185">Reference proteome</keyword>
<evidence type="ECO:0000313" key="15">
    <source>
        <dbReference type="Proteomes" id="UP001209540"/>
    </source>
</evidence>
<dbReference type="GO" id="GO:0016567">
    <property type="term" value="P:protein ubiquitination"/>
    <property type="evidence" value="ECO:0007669"/>
    <property type="project" value="TreeGrafter"/>
</dbReference>
<dbReference type="GO" id="GO:0006511">
    <property type="term" value="P:ubiquitin-dependent protein catabolic process"/>
    <property type="evidence" value="ECO:0007669"/>
    <property type="project" value="TreeGrafter"/>
</dbReference>
<keyword evidence="10 12" id="KW-1133">Transmembrane helix</keyword>
<dbReference type="Gene3D" id="3.30.40.10">
    <property type="entry name" value="Zinc/RING finger domain, C3HC4 (zinc finger)"/>
    <property type="match status" value="1"/>
</dbReference>
<protein>
    <recommendedName>
        <fullName evidence="3">RING-type E3 ubiquitin transferase</fullName>
        <ecNumber evidence="3">2.3.2.27</ecNumber>
    </recommendedName>
</protein>
<dbReference type="InterPro" id="IPR013083">
    <property type="entry name" value="Znf_RING/FYVE/PHD"/>
</dbReference>
<evidence type="ECO:0000256" key="9">
    <source>
        <dbReference type="ARBA" id="ARBA00022833"/>
    </source>
</evidence>
<dbReference type="GO" id="GO:0016020">
    <property type="term" value="C:membrane"/>
    <property type="evidence" value="ECO:0007669"/>
    <property type="project" value="UniProtKB-SubCell"/>
</dbReference>
<keyword evidence="9" id="KW-0862">Zinc</keyword>
<name>A0AAD5JWC3_9FUNG</name>
<keyword evidence="7" id="KW-0863">Zinc-finger</keyword>
<sequence length="190" mass="21502">NNVSYQKAVKVVLYPAVGGFPSAWEFTLIVVVALLAVSFLASVGMHYHLWRIRRRQRLMFENGLLPPPFTQAFQVNSEKKVINPSMLPLFPTRTIGEGEIHYSNSSNTPSQQQPDSPIAVVSQRRNSTQSQLANVEDSCVICLDEFSLGDTVRKLPCSHEYHCECIGNKKWKRNNYTERLIANIIVIIII</sequence>
<keyword evidence="11 12" id="KW-0472">Membrane</keyword>
<evidence type="ECO:0000256" key="11">
    <source>
        <dbReference type="ARBA" id="ARBA00023136"/>
    </source>
</evidence>
<organism evidence="14 15">
    <name type="scientific">Phascolomyces articulosus</name>
    <dbReference type="NCBI Taxonomy" id="60185"/>
    <lineage>
        <taxon>Eukaryota</taxon>
        <taxon>Fungi</taxon>
        <taxon>Fungi incertae sedis</taxon>
        <taxon>Mucoromycota</taxon>
        <taxon>Mucoromycotina</taxon>
        <taxon>Mucoromycetes</taxon>
        <taxon>Mucorales</taxon>
        <taxon>Lichtheimiaceae</taxon>
        <taxon>Phascolomyces</taxon>
    </lineage>
</organism>
<dbReference type="PANTHER" id="PTHR45977">
    <property type="entry name" value="TARGET OF ERK KINASE MPK-1"/>
    <property type="match status" value="1"/>
</dbReference>
<evidence type="ECO:0000256" key="5">
    <source>
        <dbReference type="ARBA" id="ARBA00022692"/>
    </source>
</evidence>
<evidence type="ECO:0000256" key="8">
    <source>
        <dbReference type="ARBA" id="ARBA00022786"/>
    </source>
</evidence>
<evidence type="ECO:0000256" key="2">
    <source>
        <dbReference type="ARBA" id="ARBA00004141"/>
    </source>
</evidence>
<keyword evidence="8" id="KW-0833">Ubl conjugation pathway</keyword>
<keyword evidence="4" id="KW-0808">Transferase</keyword>
<dbReference type="PANTHER" id="PTHR45977:SF4">
    <property type="entry name" value="RING-TYPE DOMAIN-CONTAINING PROTEIN"/>
    <property type="match status" value="1"/>
</dbReference>
<keyword evidence="5 12" id="KW-0812">Transmembrane</keyword>
<dbReference type="EMBL" id="JAIXMP010000019">
    <property type="protein sequence ID" value="KAI9257934.1"/>
    <property type="molecule type" value="Genomic_DNA"/>
</dbReference>
<comment type="caution">
    <text evidence="14">The sequence shown here is derived from an EMBL/GenBank/DDBJ whole genome shotgun (WGS) entry which is preliminary data.</text>
</comment>
<keyword evidence="6" id="KW-0479">Metal-binding</keyword>
<dbReference type="AlphaFoldDB" id="A0AAD5JWC3"/>
<gene>
    <name evidence="14" type="ORF">BDA99DRAFT_440799</name>
</gene>
<evidence type="ECO:0000256" key="4">
    <source>
        <dbReference type="ARBA" id="ARBA00022679"/>
    </source>
</evidence>
<dbReference type="SUPFAM" id="SSF57850">
    <property type="entry name" value="RING/U-box"/>
    <property type="match status" value="1"/>
</dbReference>
<evidence type="ECO:0000256" key="1">
    <source>
        <dbReference type="ARBA" id="ARBA00000900"/>
    </source>
</evidence>
<evidence type="ECO:0000256" key="7">
    <source>
        <dbReference type="ARBA" id="ARBA00022771"/>
    </source>
</evidence>
<evidence type="ECO:0000259" key="13">
    <source>
        <dbReference type="Pfam" id="PF17123"/>
    </source>
</evidence>
<evidence type="ECO:0000313" key="14">
    <source>
        <dbReference type="EMBL" id="KAI9257934.1"/>
    </source>
</evidence>
<evidence type="ECO:0000256" key="10">
    <source>
        <dbReference type="ARBA" id="ARBA00022989"/>
    </source>
</evidence>
<dbReference type="InterPro" id="IPR001841">
    <property type="entry name" value="Znf_RING"/>
</dbReference>
<feature type="transmembrane region" description="Helical" evidence="12">
    <location>
        <begin position="26"/>
        <end position="50"/>
    </location>
</feature>